<sequence>FQTLTLQGLGSPACFSLKQGANRTQFLQKLQCLFWIFHAVPRVRAFLGRTPGKEPLCPSGSRGGRECLPLTAHLSPGRAALQQVRDAASGRVGTVFQLYEEAAAELGLEAVVQRSALSPSLADALAWLQDVECYYRQAYLECKLLLLRAHHEDLSELEALPQAWEGLLERHNPDIVEGNWTASRWRVPGGVQSGVAGPRVWKLPQIVCAHTALPAGGCYCWLCTPPLGPGPNQLNSHFTLTA</sequence>
<evidence type="ECO:0000313" key="2">
    <source>
        <dbReference type="Proteomes" id="UP000594220"/>
    </source>
</evidence>
<dbReference type="Ensembl" id="ENSCPRT00005004198.1">
    <property type="protein sequence ID" value="ENSCPRP00005003592.1"/>
    <property type="gene ID" value="ENSCPRG00005002620.1"/>
</dbReference>
<reference evidence="1" key="2">
    <citation type="submission" date="2025-09" db="UniProtKB">
        <authorList>
            <consortium name="Ensembl"/>
        </authorList>
    </citation>
    <scope>IDENTIFICATION</scope>
</reference>
<dbReference type="InterPro" id="IPR029159">
    <property type="entry name" value="CA109-like"/>
</dbReference>
<name>A0A7M4E3F6_CROPO</name>
<dbReference type="Proteomes" id="UP000594220">
    <property type="component" value="Unplaced"/>
</dbReference>
<evidence type="ECO:0000313" key="1">
    <source>
        <dbReference type="Ensembl" id="ENSCPRP00005003592.1"/>
    </source>
</evidence>
<keyword evidence="2" id="KW-1185">Reference proteome</keyword>
<proteinExistence type="predicted"/>
<reference evidence="1" key="1">
    <citation type="submission" date="2025-08" db="UniProtKB">
        <authorList>
            <consortium name="Ensembl"/>
        </authorList>
    </citation>
    <scope>IDENTIFICATION</scope>
</reference>
<dbReference type="AlphaFoldDB" id="A0A7M4E3F6"/>
<accession>A0A7M4E3F6</accession>
<dbReference type="PANTHER" id="PTHR16234">
    <property type="entry name" value="SIMILAR TO HYPOTHETICAL PROTEIN FLJ20508"/>
    <property type="match status" value="1"/>
</dbReference>
<dbReference type="GO" id="GO:0005634">
    <property type="term" value="C:nucleus"/>
    <property type="evidence" value="ECO:0007669"/>
    <property type="project" value="TreeGrafter"/>
</dbReference>
<dbReference type="PANTHER" id="PTHR16234:SF5">
    <property type="entry name" value="AFG2-INTERACTING RIBOSOME MATURATION FACTOR"/>
    <property type="match status" value="1"/>
</dbReference>
<protein>
    <submittedName>
        <fullName evidence="1">AFG2 interacting ribosome maturation factor</fullName>
    </submittedName>
</protein>
<dbReference type="GeneTree" id="ENSGT00390000008551"/>
<gene>
    <name evidence="1" type="primary">AIRIM</name>
</gene>
<organism evidence="1 2">
    <name type="scientific">Crocodylus porosus</name>
    <name type="common">Saltwater crocodile</name>
    <name type="synonym">Estuarine crocodile</name>
    <dbReference type="NCBI Taxonomy" id="8502"/>
    <lineage>
        <taxon>Eukaryota</taxon>
        <taxon>Metazoa</taxon>
        <taxon>Chordata</taxon>
        <taxon>Craniata</taxon>
        <taxon>Vertebrata</taxon>
        <taxon>Euteleostomi</taxon>
        <taxon>Archelosauria</taxon>
        <taxon>Archosauria</taxon>
        <taxon>Crocodylia</taxon>
        <taxon>Longirostres</taxon>
        <taxon>Crocodylidae</taxon>
        <taxon>Crocodylus</taxon>
    </lineage>
</organism>
<dbReference type="Pfam" id="PF15011">
    <property type="entry name" value="CA109-like"/>
    <property type="match status" value="1"/>
</dbReference>
<dbReference type="GO" id="GO:0005737">
    <property type="term" value="C:cytoplasm"/>
    <property type="evidence" value="ECO:0007669"/>
    <property type="project" value="TreeGrafter"/>
</dbReference>